<dbReference type="GeneID" id="57877055"/>
<proteinExistence type="predicted"/>
<evidence type="ECO:0000313" key="2">
    <source>
        <dbReference type="Proteomes" id="UP000001890"/>
    </source>
</evidence>
<dbReference type="PATRIC" id="fig|29447.3.peg.1705"/>
<dbReference type="STRING" id="380358.XALC_1744"/>
<keyword evidence="2" id="KW-1185">Reference proteome</keyword>
<accession>D2UE65</accession>
<name>D2UE65_XANAP</name>
<gene>
    <name evidence="1" type="ordered locus">XALc_1744</name>
</gene>
<organism evidence="1 2">
    <name type="scientific">Xanthomonas albilineans (strain GPE PC73 / CFBP 7063)</name>
    <dbReference type="NCBI Taxonomy" id="380358"/>
    <lineage>
        <taxon>Bacteria</taxon>
        <taxon>Pseudomonadati</taxon>
        <taxon>Pseudomonadota</taxon>
        <taxon>Gammaproteobacteria</taxon>
        <taxon>Lysobacterales</taxon>
        <taxon>Lysobacteraceae</taxon>
        <taxon>Xanthomonas</taxon>
    </lineage>
</organism>
<dbReference type="Proteomes" id="UP000001890">
    <property type="component" value="Chromosome"/>
</dbReference>
<reference evidence="1 2" key="1">
    <citation type="journal article" date="2009" name="BMC Genomics">
        <title>The complete genome sequence of Xanthomonas albilineans provides new insights into the reductive genome evolution of the xylem-limited Xanthomonadaceae.</title>
        <authorList>
            <person name="Pieretti I."/>
            <person name="Royer M."/>
            <person name="Barbe V."/>
            <person name="Carrere S."/>
            <person name="Koebnik R."/>
            <person name="Cociancich S."/>
            <person name="Couloux A."/>
            <person name="Darrasse A."/>
            <person name="Gouzy J."/>
            <person name="Jacques M.A."/>
            <person name="Lauber E."/>
            <person name="Manceau C."/>
            <person name="Mangenot S."/>
            <person name="Poussier S."/>
            <person name="Segurens B."/>
            <person name="Szurek B."/>
            <person name="Verdier V."/>
            <person name="Arlat M."/>
            <person name="Rott P."/>
        </authorList>
    </citation>
    <scope>NUCLEOTIDE SEQUENCE [LARGE SCALE GENOMIC DNA]</scope>
    <source>
        <strain evidence="2">GPE PC73 / CFBP 7063</strain>
    </source>
</reference>
<protein>
    <submittedName>
        <fullName evidence="1">Hypothetical secreted signal peptide protein</fullName>
    </submittedName>
</protein>
<dbReference type="AlphaFoldDB" id="D2UE65"/>
<dbReference type="EMBL" id="FP565176">
    <property type="protein sequence ID" value="CBA16240.1"/>
    <property type="molecule type" value="Genomic_DNA"/>
</dbReference>
<sequence length="257" mass="27795">MHIRSYDFPRFFLWLSLWLVLPLVVAASPPPPAPMLAITANALPAGQWRGSLALDAHRLVAVGLAQQGGKPVLNFGSPLNCALQVQSREGDSFALESINGGAYCDKLMGKRLTAQRSGDDLRLSIDGQALPVVLHTAPGQPSPLQGRWHGLLRAENGRDPVQVQMTVNAIPQAPGVPMVVLRYSEPRLCMLQARYAGSREGHWLYSLDPSDAGYCRRLSDGTLELRTAPDGQVLLQLYARAGAPVEMGKLERASSAD</sequence>
<dbReference type="OrthoDB" id="5959267at2"/>
<dbReference type="RefSeq" id="WP_012916240.1">
    <property type="nucleotide sequence ID" value="NC_013722.1"/>
</dbReference>
<evidence type="ECO:0000313" key="1">
    <source>
        <dbReference type="EMBL" id="CBA16240.1"/>
    </source>
</evidence>
<dbReference type="KEGG" id="xal:XALC_1744"/>